<dbReference type="PANTHER" id="PTHR28019">
    <property type="entry name" value="CELL MEMBRANE PROTEIN YLR413W-RELATED"/>
    <property type="match status" value="1"/>
</dbReference>
<accession>A0ABP0B8A2</accession>
<reference evidence="3 4" key="1">
    <citation type="submission" date="2024-01" db="EMBL/GenBank/DDBJ databases">
        <authorList>
            <person name="Allen C."/>
            <person name="Tagirdzhanova G."/>
        </authorList>
    </citation>
    <scope>NUCLEOTIDE SEQUENCE [LARGE SCALE GENOMIC DNA]</scope>
</reference>
<name>A0ABP0B8A2_9PEZI</name>
<evidence type="ECO:0008006" key="5">
    <source>
        <dbReference type="Google" id="ProtNLM"/>
    </source>
</evidence>
<feature type="region of interest" description="Disordered" evidence="1">
    <location>
        <begin position="87"/>
        <end position="132"/>
    </location>
</feature>
<proteinExistence type="predicted"/>
<dbReference type="InterPro" id="IPR009571">
    <property type="entry name" value="SUR7/Rim9-like_fungi"/>
</dbReference>
<keyword evidence="4" id="KW-1185">Reference proteome</keyword>
<keyword evidence="2" id="KW-1133">Transmembrane helix</keyword>
<gene>
    <name evidence="3" type="ORF">SCUCBS95973_002600</name>
</gene>
<dbReference type="Proteomes" id="UP001642405">
    <property type="component" value="Unassembled WGS sequence"/>
</dbReference>
<feature type="compositionally biased region" description="Basic and acidic residues" evidence="1">
    <location>
        <begin position="96"/>
        <end position="132"/>
    </location>
</feature>
<organism evidence="3 4">
    <name type="scientific">Sporothrix curviconia</name>
    <dbReference type="NCBI Taxonomy" id="1260050"/>
    <lineage>
        <taxon>Eukaryota</taxon>
        <taxon>Fungi</taxon>
        <taxon>Dikarya</taxon>
        <taxon>Ascomycota</taxon>
        <taxon>Pezizomycotina</taxon>
        <taxon>Sordariomycetes</taxon>
        <taxon>Sordariomycetidae</taxon>
        <taxon>Ophiostomatales</taxon>
        <taxon>Ophiostomataceae</taxon>
        <taxon>Sporothrix</taxon>
    </lineage>
</organism>
<dbReference type="EMBL" id="CAWUHB010000010">
    <property type="protein sequence ID" value="CAK7215800.1"/>
    <property type="molecule type" value="Genomic_DNA"/>
</dbReference>
<dbReference type="PANTHER" id="PTHR28019:SF7">
    <property type="entry name" value="SUR7 PROTEIN"/>
    <property type="match status" value="1"/>
</dbReference>
<feature type="transmembrane region" description="Helical" evidence="2">
    <location>
        <begin position="336"/>
        <end position="353"/>
    </location>
</feature>
<dbReference type="InterPro" id="IPR052413">
    <property type="entry name" value="SUR7_domain"/>
</dbReference>
<protein>
    <recommendedName>
        <fullName evidence="5">Actin cortical patch SUR7/pH-response regulator PalI</fullName>
    </recommendedName>
</protein>
<evidence type="ECO:0000313" key="3">
    <source>
        <dbReference type="EMBL" id="CAK7215800.1"/>
    </source>
</evidence>
<feature type="transmembrane region" description="Helical" evidence="2">
    <location>
        <begin position="285"/>
        <end position="309"/>
    </location>
</feature>
<feature type="transmembrane region" description="Helical" evidence="2">
    <location>
        <begin position="247"/>
        <end position="273"/>
    </location>
</feature>
<sequence length="380" mass="39493">MAFAFLFSTACAIIGFVLAILGLFAGNTPGFMEDYSIIMLNTSALGRNYVPALNQPATRDLSHVVVLADEEANVTATAAPLPHAVVEVKTTTNTDSTDKESNNNDEPKYKILDDESADNADKNNVKAKEESAKKLMPRKLTLSAAEGVLAGLPADSAADDMAEVLGISEFYSLHVMNVCEGTYAPNATAADAWRNVSSCTIQLNAQQLNISELIDNELNANFVDGGSLARIGASSSLQNALGRIPTIGLVLAVFYIVACCAAGLCLLLTGASIVTRATHGRETVLANLGAASGAALALLIAGLVSAVAAKSTVDSINRLGEDTIGMQAVHGGKFEALTWAAFGMMVVVALFWLHELHSDAKKAAAAAAAKKKAAPAAAKK</sequence>
<keyword evidence="2" id="KW-0472">Membrane</keyword>
<dbReference type="Pfam" id="PF06687">
    <property type="entry name" value="SUR7"/>
    <property type="match status" value="1"/>
</dbReference>
<comment type="caution">
    <text evidence="3">The sequence shown here is derived from an EMBL/GenBank/DDBJ whole genome shotgun (WGS) entry which is preliminary data.</text>
</comment>
<evidence type="ECO:0000313" key="4">
    <source>
        <dbReference type="Proteomes" id="UP001642405"/>
    </source>
</evidence>
<keyword evidence="2" id="KW-0812">Transmembrane</keyword>
<evidence type="ECO:0000256" key="2">
    <source>
        <dbReference type="SAM" id="Phobius"/>
    </source>
</evidence>
<evidence type="ECO:0000256" key="1">
    <source>
        <dbReference type="SAM" id="MobiDB-lite"/>
    </source>
</evidence>